<protein>
    <submittedName>
        <fullName evidence="1">Uncharacterized protein</fullName>
    </submittedName>
</protein>
<dbReference type="Proteomes" id="UP000190813">
    <property type="component" value="Unassembled WGS sequence"/>
</dbReference>
<accession>A0A1T3MV88</accession>
<evidence type="ECO:0000313" key="1">
    <source>
        <dbReference type="EMBL" id="OPC68251.1"/>
    </source>
</evidence>
<dbReference type="RefSeq" id="WP_078770826.1">
    <property type="nucleotide sequence ID" value="NZ_CBCSBR010000024.1"/>
</dbReference>
<name>A0A1T3MV88_9FLAO</name>
<evidence type="ECO:0000313" key="2">
    <source>
        <dbReference type="Proteomes" id="UP000190813"/>
    </source>
</evidence>
<gene>
    <name evidence="1" type="ORF">BAZ10_13820</name>
</gene>
<reference evidence="1 2" key="1">
    <citation type="submission" date="2016-06" db="EMBL/GenBank/DDBJ databases">
        <title>Revisiting the taxonomy of the Elizabethkingia Genus based on Whole-Genome Sequencing, Optical Mapping, and MALDI-TOF.</title>
        <authorList>
            <person name="Nicholson A.C."/>
        </authorList>
    </citation>
    <scope>NUCLEOTIDE SEQUENCE [LARGE SCALE GENOMIC DNA]</scope>
    <source>
        <strain evidence="1 2">G4070</strain>
    </source>
</reference>
<organism evidence="1 2">
    <name type="scientific">Elizabethkingia occulta</name>
    <dbReference type="NCBI Taxonomy" id="1867263"/>
    <lineage>
        <taxon>Bacteria</taxon>
        <taxon>Pseudomonadati</taxon>
        <taxon>Bacteroidota</taxon>
        <taxon>Flavobacteriia</taxon>
        <taxon>Flavobacteriales</taxon>
        <taxon>Weeksellaceae</taxon>
        <taxon>Elizabethkingia</taxon>
    </lineage>
</organism>
<sequence length="298" mass="34576">MILNRNAGIGLFEKNNHNEEGLFLFDFNTHERIYLKTYPEWKPESISPDGSKIAITNYPSTKTRYSKTDLIVMDRNSQNVLLDTHKYFVLDTAFDMAGSKLLVTAHKMKTFCLDLLKNEIIAELPKELRLYNGDLDLEHNSFIMPCEKAKDTCYTFDFATGKTGIQKLGIKEKICRIRYSIDFSNIYVISEANILYCFDRNYKIKWSKDFSDIGRIDSSDIFITDDNNYIAVEAVDVKTNDWGSDFVIECNNGEIVNRIEGYQYRGRFATDYFENRVLLHTFKTVDLITGHISEEKII</sequence>
<dbReference type="SUPFAM" id="SSF50969">
    <property type="entry name" value="YVTN repeat-like/Quinoprotein amine dehydrogenase"/>
    <property type="match status" value="1"/>
</dbReference>
<comment type="caution">
    <text evidence="1">The sequence shown here is derived from an EMBL/GenBank/DDBJ whole genome shotgun (WGS) entry which is preliminary data.</text>
</comment>
<proteinExistence type="predicted"/>
<dbReference type="AlphaFoldDB" id="A0A1T3MV88"/>
<dbReference type="InterPro" id="IPR011044">
    <property type="entry name" value="Quino_amine_DH_bsu"/>
</dbReference>
<dbReference type="EMBL" id="MAHX01000005">
    <property type="protein sequence ID" value="OPC68251.1"/>
    <property type="molecule type" value="Genomic_DNA"/>
</dbReference>
<keyword evidence="2" id="KW-1185">Reference proteome</keyword>